<dbReference type="RefSeq" id="WP_023385747.1">
    <property type="nucleotide sequence ID" value="NZ_AXUN02000035.1"/>
</dbReference>
<proteinExistence type="predicted"/>
<keyword evidence="2" id="KW-1185">Reference proteome</keyword>
<accession>V7IA91</accession>
<dbReference type="EMBL" id="AXUN02000035">
    <property type="protein sequence ID" value="ETA82216.1"/>
    <property type="molecule type" value="Genomic_DNA"/>
</dbReference>
<protein>
    <submittedName>
        <fullName evidence="1">Uncharacterized protein</fullName>
    </submittedName>
</protein>
<comment type="caution">
    <text evidence="1">The sequence shown here is derived from an EMBL/GenBank/DDBJ whole genome shotgun (WGS) entry which is preliminary data.</text>
</comment>
<evidence type="ECO:0000313" key="1">
    <source>
        <dbReference type="EMBL" id="ETA82216.1"/>
    </source>
</evidence>
<sequence length="46" mass="4964">MRDLAADSDDSSELLDKLTVSPHIHEIIKADVKTISIGGNNIIYPG</sequence>
<name>V7IA91_9CLOT</name>
<organism evidence="1 2">
    <name type="scientific">Youngiibacter fragilis 232.1</name>
    <dbReference type="NCBI Taxonomy" id="994573"/>
    <lineage>
        <taxon>Bacteria</taxon>
        <taxon>Bacillati</taxon>
        <taxon>Bacillota</taxon>
        <taxon>Clostridia</taxon>
        <taxon>Eubacteriales</taxon>
        <taxon>Clostridiaceae</taxon>
        <taxon>Youngiibacter</taxon>
    </lineage>
</organism>
<dbReference type="AlphaFoldDB" id="V7IA91"/>
<gene>
    <name evidence="1" type="ORF">T472_0202435</name>
</gene>
<reference evidence="1 2" key="1">
    <citation type="journal article" date="2014" name="Genome Announc.">
        <title>Genome Sequence of Youngiibacter fragilis, the Type Strain of the Genus Youngiibacter.</title>
        <authorList>
            <person name="Wawrik C.B."/>
            <person name="Callaghan A.V."/>
            <person name="Stamps B.W."/>
            <person name="Wawrik B."/>
        </authorList>
    </citation>
    <scope>NUCLEOTIDE SEQUENCE [LARGE SCALE GENOMIC DNA]</scope>
    <source>
        <strain evidence="1 2">232.1</strain>
    </source>
</reference>
<evidence type="ECO:0000313" key="2">
    <source>
        <dbReference type="Proteomes" id="UP000017747"/>
    </source>
</evidence>
<dbReference type="Proteomes" id="UP000017747">
    <property type="component" value="Unassembled WGS sequence"/>
</dbReference>